<name>A0A8J2H5E5_COTCN</name>
<reference evidence="19" key="1">
    <citation type="submission" date="2021-04" db="EMBL/GenBank/DDBJ databases">
        <authorList>
            <person name="Chebbi M.A.C M."/>
        </authorList>
    </citation>
    <scope>NUCLEOTIDE SEQUENCE</scope>
</reference>
<gene>
    <name evidence="19" type="ORF">HICCMSTLAB_LOCUS542</name>
</gene>
<dbReference type="PROSITE" id="PS50003">
    <property type="entry name" value="PH_DOMAIN"/>
    <property type="match status" value="1"/>
</dbReference>
<dbReference type="Pfam" id="PF00168">
    <property type="entry name" value="C2"/>
    <property type="match status" value="1"/>
</dbReference>
<evidence type="ECO:0000256" key="11">
    <source>
        <dbReference type="PROSITE-ProRule" id="PRU00191"/>
    </source>
</evidence>
<dbReference type="Gene3D" id="2.60.40.150">
    <property type="entry name" value="C2 domain"/>
    <property type="match status" value="1"/>
</dbReference>
<dbReference type="InterPro" id="IPR035892">
    <property type="entry name" value="C2_domain_sf"/>
</dbReference>
<dbReference type="SMART" id="SM00233">
    <property type="entry name" value="PH"/>
    <property type="match status" value="2"/>
</dbReference>
<feature type="domain" description="SH2" evidence="14">
    <location>
        <begin position="570"/>
        <end position="639"/>
    </location>
</feature>
<dbReference type="PANTHER" id="PTHR10336">
    <property type="entry name" value="PHOSPHOINOSITIDE-SPECIFIC PHOSPHOLIPASE C FAMILY PROTEIN"/>
    <property type="match status" value="1"/>
</dbReference>
<dbReference type="Pfam" id="PF23329">
    <property type="entry name" value="EF_HAND_1_PLCG"/>
    <property type="match status" value="1"/>
</dbReference>
<dbReference type="SUPFAM" id="SSF47473">
    <property type="entry name" value="EF-hand"/>
    <property type="match status" value="1"/>
</dbReference>
<dbReference type="PROSITE" id="PS50002">
    <property type="entry name" value="SH3"/>
    <property type="match status" value="1"/>
</dbReference>
<dbReference type="SMART" id="SM00326">
    <property type="entry name" value="SH3"/>
    <property type="match status" value="1"/>
</dbReference>
<dbReference type="SMART" id="SM00252">
    <property type="entry name" value="SH2"/>
    <property type="match status" value="2"/>
</dbReference>
<dbReference type="EC" id="3.1.4.11" evidence="2 13"/>
<evidence type="ECO:0000256" key="12">
    <source>
        <dbReference type="PROSITE-ProRule" id="PRU00192"/>
    </source>
</evidence>
<dbReference type="InterPro" id="IPR001849">
    <property type="entry name" value="PH_domain"/>
</dbReference>
<dbReference type="InterPro" id="IPR000008">
    <property type="entry name" value="C2_dom"/>
</dbReference>
<evidence type="ECO:0000256" key="13">
    <source>
        <dbReference type="RuleBase" id="RU361133"/>
    </source>
</evidence>
<feature type="domain" description="SH3" evidence="15">
    <location>
        <begin position="629"/>
        <end position="689"/>
    </location>
</feature>
<evidence type="ECO:0000259" key="15">
    <source>
        <dbReference type="PROSITE" id="PS50002"/>
    </source>
</evidence>
<dbReference type="SMART" id="SM00239">
    <property type="entry name" value="C2"/>
    <property type="match status" value="1"/>
</dbReference>
<dbReference type="InterPro" id="IPR000980">
    <property type="entry name" value="SH2"/>
</dbReference>
<keyword evidence="9 13" id="KW-0443">Lipid metabolism</keyword>
<sequence length="1068" mass="124717">MSGIIPEMEQIISQLERGTLVTKFFQRKKPEKKTLMIRRETRQVMWAKPQSQSQRTFDGFIEIREIKDVVVGKNSREFDKWPEDSKRAEYFGCFIIYYGSEFRLKTLSASALSEKECELWVKGLRYLVQDTIKAPYPLQVERWLRKEFYFMENTDETVTLKDIKSFMPRASCKISTNKLRQVFQQVDTRNRTALGFDDFVVLFYKLLIDYTTFPDWKKLLSYSSTGNTFSLQDFQNFLTHQQHDQLLGNNSHDVSHFMTDYLQDPQRHVQDPYFTSLEFINFLFSKHNDIWNHEFDNVTHDMTRPLSHYWIASSHNTYLMGDQISSESSCQAYIRALRAGCRCIELDCWDGPDGMPFIFHGHTLTTKIKFLDVIKTIKEHAFVTSEYPVILSIEDNCTLPQQRRMAAAMQEHLFYTDTFSQTSEVETEEEDDIVSSLNINRQGLEGVPNDELHFGEKWFHGKLARGREEADELLRRYSRLGDGTFLVRECVTFVGDYCLSFWRKGKVNHCRIKLKQQYGKTQYYLIDSVCFDSLYSLITHYRNNSLRSQEFVITLREPVPQPCKHEEKEWWHPDCTRTLAEDILKRVPTNGSFLVRPSDKELNTYAISFRAENKIKHCRIKLEGRLYTVGSIQFETTFDYKASRDDELTFVKHAIITNVHKQDGGWWRGDYGGKKQHWFPENYVEEIETKDRNNFNSSGSCSNNNIDITIQSDSMLGNLQKGSFDITGVVVKVETAIPDREGMIWHPITIKNQNLCTVFQAATQSEETAEEWMKIINETAQHANLRENQSKEIERAWRIAKEMSNLIIYFRSVPFDIDRINKKNFVYNEMSSFPETKAEKLICQTEHKYFVKYHQVQFSRVYPKGQRIDSSNYNPIPLWNAGCQMVALNYQTGDKSMQLNQAKFRENGFTGYILKPDFMFNDNYSAYDKKIFKDIDGMRIKLVVIGARHLHKAGKSNIASPYVEVEIIGADYDNGNKLTTKTISDNGFNPIWNESCEFNIVNVNFAFIRFLVQDEDVFGDCNFIGQATYPVKCLRTGYRSVPLKNQYSEDLELASLLVHITITKLVNN</sequence>
<dbReference type="Pfam" id="PF00017">
    <property type="entry name" value="SH2"/>
    <property type="match status" value="2"/>
</dbReference>
<organism evidence="19 20">
    <name type="scientific">Cotesia congregata</name>
    <name type="common">Parasitoid wasp</name>
    <name type="synonym">Apanteles congregatus</name>
    <dbReference type="NCBI Taxonomy" id="51543"/>
    <lineage>
        <taxon>Eukaryota</taxon>
        <taxon>Metazoa</taxon>
        <taxon>Ecdysozoa</taxon>
        <taxon>Arthropoda</taxon>
        <taxon>Hexapoda</taxon>
        <taxon>Insecta</taxon>
        <taxon>Pterygota</taxon>
        <taxon>Neoptera</taxon>
        <taxon>Endopterygota</taxon>
        <taxon>Hymenoptera</taxon>
        <taxon>Apocrita</taxon>
        <taxon>Ichneumonoidea</taxon>
        <taxon>Braconidae</taxon>
        <taxon>Microgastrinae</taxon>
        <taxon>Cotesia</taxon>
    </lineage>
</organism>
<dbReference type="PRINTS" id="PR00401">
    <property type="entry name" value="SH2DOMAIN"/>
</dbReference>
<feature type="domain" description="PI-PLC Y-box" evidence="18">
    <location>
        <begin position="803"/>
        <end position="919"/>
    </location>
</feature>
<dbReference type="InterPro" id="IPR001711">
    <property type="entry name" value="PLipase_C_Pinositol-sp_Y"/>
</dbReference>
<evidence type="ECO:0000256" key="5">
    <source>
        <dbReference type="ARBA" id="ARBA00022801"/>
    </source>
</evidence>
<dbReference type="CDD" id="cd10341">
    <property type="entry name" value="SH2_N-SH2_PLC_gamma_like"/>
    <property type="match status" value="1"/>
</dbReference>
<dbReference type="SUPFAM" id="SSF55550">
    <property type="entry name" value="SH2 domain"/>
    <property type="match status" value="2"/>
</dbReference>
<keyword evidence="6" id="KW-0106">Calcium</keyword>
<dbReference type="OrthoDB" id="269822at2759"/>
<dbReference type="CDD" id="cd16201">
    <property type="entry name" value="EFh_PI-PLCgamma"/>
    <property type="match status" value="1"/>
</dbReference>
<dbReference type="GO" id="GO:0004435">
    <property type="term" value="F:phosphatidylinositol-4,5-bisphosphate phospholipase C activity"/>
    <property type="evidence" value="ECO:0007669"/>
    <property type="project" value="UniProtKB-EC"/>
</dbReference>
<keyword evidence="20" id="KW-1185">Reference proteome</keyword>
<dbReference type="GO" id="GO:0016042">
    <property type="term" value="P:lipid catabolic process"/>
    <property type="evidence" value="ECO:0007669"/>
    <property type="project" value="UniProtKB-KW"/>
</dbReference>
<dbReference type="PROSITE" id="PS50001">
    <property type="entry name" value="SH2"/>
    <property type="match status" value="2"/>
</dbReference>
<dbReference type="GO" id="GO:0032587">
    <property type="term" value="C:ruffle membrane"/>
    <property type="evidence" value="ECO:0007669"/>
    <property type="project" value="TreeGrafter"/>
</dbReference>
<comment type="cofactor">
    <cofactor evidence="1">
        <name>Ca(2+)</name>
        <dbReference type="ChEBI" id="CHEBI:29108"/>
    </cofactor>
</comment>
<dbReference type="GO" id="GO:0048468">
    <property type="term" value="P:cell development"/>
    <property type="evidence" value="ECO:0007669"/>
    <property type="project" value="UniProtKB-ARBA"/>
</dbReference>
<evidence type="ECO:0000256" key="4">
    <source>
        <dbReference type="ARBA" id="ARBA00022737"/>
    </source>
</evidence>
<evidence type="ECO:0000256" key="2">
    <source>
        <dbReference type="ARBA" id="ARBA00012368"/>
    </source>
</evidence>
<evidence type="ECO:0000256" key="1">
    <source>
        <dbReference type="ARBA" id="ARBA00001913"/>
    </source>
</evidence>
<dbReference type="SUPFAM" id="SSF49562">
    <property type="entry name" value="C2 domain (Calcium/lipid-binding domain, CaLB)"/>
    <property type="match status" value="1"/>
</dbReference>
<evidence type="ECO:0000256" key="10">
    <source>
        <dbReference type="ARBA" id="ARBA00023224"/>
    </source>
</evidence>
<dbReference type="InterPro" id="IPR001192">
    <property type="entry name" value="PI-PLC_fam"/>
</dbReference>
<dbReference type="Pfam" id="PF00388">
    <property type="entry name" value="PI-PLC-X"/>
    <property type="match status" value="1"/>
</dbReference>
<keyword evidence="8 11" id="KW-0727">SH2 domain</keyword>
<dbReference type="PRINTS" id="PR00390">
    <property type="entry name" value="PHPHLIPASEC"/>
</dbReference>
<dbReference type="SMART" id="SM00149">
    <property type="entry name" value="PLCYc"/>
    <property type="match status" value="1"/>
</dbReference>
<dbReference type="GO" id="GO:0051209">
    <property type="term" value="P:release of sequestered calcium ion into cytosol"/>
    <property type="evidence" value="ECO:0007669"/>
    <property type="project" value="TreeGrafter"/>
</dbReference>
<dbReference type="Pfam" id="PF00018">
    <property type="entry name" value="SH3_1"/>
    <property type="match status" value="1"/>
</dbReference>
<dbReference type="Gene3D" id="1.10.238.10">
    <property type="entry name" value="EF-hand"/>
    <property type="match status" value="1"/>
</dbReference>
<dbReference type="Proteomes" id="UP000786811">
    <property type="component" value="Unassembled WGS sequence"/>
</dbReference>
<keyword evidence="7 13" id="KW-0442">Lipid degradation</keyword>
<dbReference type="PANTHER" id="PTHR10336:SF159">
    <property type="entry name" value="1-PHOSPHATIDYLINOSITOL 4,5-BISPHOSPHATE PHOSPHODIESTERASE GAMMA"/>
    <property type="match status" value="1"/>
</dbReference>
<dbReference type="Pfam" id="PF23583">
    <property type="entry name" value="EF_HAND_2_PLCG"/>
    <property type="match status" value="1"/>
</dbReference>
<dbReference type="PROSITE" id="PS50004">
    <property type="entry name" value="C2"/>
    <property type="match status" value="1"/>
</dbReference>
<keyword evidence="3 12" id="KW-0728">SH3 domain</keyword>
<evidence type="ECO:0000259" key="18">
    <source>
        <dbReference type="PROSITE" id="PS50008"/>
    </source>
</evidence>
<dbReference type="SUPFAM" id="SSF50729">
    <property type="entry name" value="PH domain-like"/>
    <property type="match status" value="1"/>
</dbReference>
<dbReference type="Pfam" id="PF00387">
    <property type="entry name" value="PI-PLC-Y"/>
    <property type="match status" value="1"/>
</dbReference>
<evidence type="ECO:0000256" key="3">
    <source>
        <dbReference type="ARBA" id="ARBA00022443"/>
    </source>
</evidence>
<evidence type="ECO:0000259" key="16">
    <source>
        <dbReference type="PROSITE" id="PS50003"/>
    </source>
</evidence>
<dbReference type="InterPro" id="IPR057061">
    <property type="entry name" value="PLCG_EF-hand_2"/>
</dbReference>
<dbReference type="InterPro" id="IPR035024">
    <property type="entry name" value="PLC-gamma_N-SH2"/>
</dbReference>
<feature type="domain" description="SH2" evidence="14">
    <location>
        <begin position="458"/>
        <end position="559"/>
    </location>
</feature>
<dbReference type="EMBL" id="CAJNRD030001114">
    <property type="protein sequence ID" value="CAG5073650.1"/>
    <property type="molecule type" value="Genomic_DNA"/>
</dbReference>
<dbReference type="InterPro" id="IPR000909">
    <property type="entry name" value="PLipase_C_PInositol-sp_X_dom"/>
</dbReference>
<dbReference type="PROSITE" id="PS50008">
    <property type="entry name" value="PIPLC_Y_DOMAIN"/>
    <property type="match status" value="1"/>
</dbReference>
<dbReference type="InterPro" id="IPR011993">
    <property type="entry name" value="PH-like_dom_sf"/>
</dbReference>
<evidence type="ECO:0000313" key="19">
    <source>
        <dbReference type="EMBL" id="CAG5073650.1"/>
    </source>
</evidence>
<proteinExistence type="predicted"/>
<dbReference type="InterPro" id="IPR011992">
    <property type="entry name" value="EF-hand-dom_pair"/>
</dbReference>
<dbReference type="Gene3D" id="3.30.505.10">
    <property type="entry name" value="SH2 domain"/>
    <property type="match status" value="2"/>
</dbReference>
<dbReference type="InterPro" id="IPR017946">
    <property type="entry name" value="PLC-like_Pdiesterase_TIM-brl"/>
</dbReference>
<keyword evidence="10" id="KW-0807">Transducer</keyword>
<feature type="domain" description="PH" evidence="16">
    <location>
        <begin position="13"/>
        <end position="129"/>
    </location>
</feature>
<comment type="caution">
    <text evidence="19">The sequence shown here is derived from an EMBL/GenBank/DDBJ whole genome shotgun (WGS) entry which is preliminary data.</text>
</comment>
<dbReference type="GO" id="GO:0046488">
    <property type="term" value="P:phosphatidylinositol metabolic process"/>
    <property type="evidence" value="ECO:0007669"/>
    <property type="project" value="TreeGrafter"/>
</dbReference>
<dbReference type="CDD" id="cd13362">
    <property type="entry name" value="PH_PLC_gamma"/>
    <property type="match status" value="1"/>
</dbReference>
<evidence type="ECO:0000259" key="17">
    <source>
        <dbReference type="PROSITE" id="PS50004"/>
    </source>
</evidence>
<accession>A0A8J2H5E5</accession>
<dbReference type="CDD" id="cd11825">
    <property type="entry name" value="SH3_PLCgamma"/>
    <property type="match status" value="1"/>
</dbReference>
<keyword evidence="5 13" id="KW-0378">Hydrolase</keyword>
<dbReference type="GO" id="GO:0010634">
    <property type="term" value="P:positive regulation of epithelial cell migration"/>
    <property type="evidence" value="ECO:0007669"/>
    <property type="project" value="TreeGrafter"/>
</dbReference>
<evidence type="ECO:0000256" key="9">
    <source>
        <dbReference type="ARBA" id="ARBA00023098"/>
    </source>
</evidence>
<dbReference type="InterPro" id="IPR056586">
    <property type="entry name" value="EF-hand_PLCG1"/>
</dbReference>
<dbReference type="GO" id="GO:0048015">
    <property type="term" value="P:phosphatidylinositol-mediated signaling"/>
    <property type="evidence" value="ECO:0007669"/>
    <property type="project" value="TreeGrafter"/>
</dbReference>
<dbReference type="Gene3D" id="2.30.30.40">
    <property type="entry name" value="SH3 Domains"/>
    <property type="match status" value="1"/>
</dbReference>
<protein>
    <recommendedName>
        <fullName evidence="2 13">Phosphoinositide phospholipase C</fullName>
        <ecNumber evidence="2 13">3.1.4.11</ecNumber>
    </recommendedName>
</protein>
<dbReference type="GO" id="GO:0009653">
    <property type="term" value="P:anatomical structure morphogenesis"/>
    <property type="evidence" value="ECO:0007669"/>
    <property type="project" value="UniProtKB-ARBA"/>
</dbReference>
<dbReference type="PROSITE" id="PS50007">
    <property type="entry name" value="PIPLC_X_DOMAIN"/>
    <property type="match status" value="1"/>
</dbReference>
<evidence type="ECO:0000256" key="7">
    <source>
        <dbReference type="ARBA" id="ARBA00022963"/>
    </source>
</evidence>
<dbReference type="CDD" id="cd00275">
    <property type="entry name" value="C2_PLC_like"/>
    <property type="match status" value="1"/>
</dbReference>
<dbReference type="SUPFAM" id="SSF51695">
    <property type="entry name" value="PLC-like phosphodiesterases"/>
    <property type="match status" value="1"/>
</dbReference>
<dbReference type="AlphaFoldDB" id="A0A8J2H5E5"/>
<dbReference type="Gene3D" id="2.30.29.30">
    <property type="entry name" value="Pleckstrin-homology domain (PH domain)/Phosphotyrosine-binding domain (PTB)"/>
    <property type="match status" value="1"/>
</dbReference>
<feature type="domain" description="C2" evidence="17">
    <location>
        <begin position="921"/>
        <end position="1045"/>
    </location>
</feature>
<comment type="catalytic activity">
    <reaction evidence="13">
        <text>a 1,2-diacyl-sn-glycero-3-phospho-(1D-myo-inositol-4,5-bisphosphate) + H2O = 1D-myo-inositol 1,4,5-trisphosphate + a 1,2-diacyl-sn-glycerol + H(+)</text>
        <dbReference type="Rhea" id="RHEA:33179"/>
        <dbReference type="ChEBI" id="CHEBI:15377"/>
        <dbReference type="ChEBI" id="CHEBI:15378"/>
        <dbReference type="ChEBI" id="CHEBI:17815"/>
        <dbReference type="ChEBI" id="CHEBI:58456"/>
        <dbReference type="ChEBI" id="CHEBI:203600"/>
        <dbReference type="EC" id="3.1.4.11"/>
    </reaction>
</comment>
<dbReference type="InterPro" id="IPR001452">
    <property type="entry name" value="SH3_domain"/>
</dbReference>
<evidence type="ECO:0000259" key="14">
    <source>
        <dbReference type="PROSITE" id="PS50001"/>
    </source>
</evidence>
<dbReference type="FunFam" id="2.30.30.40:FF:000119">
    <property type="entry name" value="1-phosphatidylinositol 4,5-bisphosphate phosphodiesterase gamma"/>
    <property type="match status" value="1"/>
</dbReference>
<evidence type="ECO:0000256" key="8">
    <source>
        <dbReference type="ARBA" id="ARBA00022999"/>
    </source>
</evidence>
<dbReference type="FunFam" id="3.30.505.10:FF:000011">
    <property type="entry name" value="1-phosphatidylinositol 4,5-bisphosphate phosphodiesterase gamma"/>
    <property type="match status" value="1"/>
</dbReference>
<evidence type="ECO:0000256" key="6">
    <source>
        <dbReference type="ARBA" id="ARBA00022837"/>
    </source>
</evidence>
<evidence type="ECO:0000313" key="20">
    <source>
        <dbReference type="Proteomes" id="UP000786811"/>
    </source>
</evidence>
<dbReference type="SMART" id="SM00148">
    <property type="entry name" value="PLCXc"/>
    <property type="match status" value="1"/>
</dbReference>
<dbReference type="Gene3D" id="3.20.20.190">
    <property type="entry name" value="Phosphatidylinositol (PI) phosphodiesterase"/>
    <property type="match status" value="2"/>
</dbReference>
<keyword evidence="4" id="KW-0677">Repeat</keyword>
<dbReference type="InterPro" id="IPR036860">
    <property type="entry name" value="SH2_dom_sf"/>
</dbReference>